<organism evidence="6 7">
    <name type="scientific">Cycloclasticus pugetii</name>
    <dbReference type="NCBI Taxonomy" id="34068"/>
    <lineage>
        <taxon>Bacteria</taxon>
        <taxon>Pseudomonadati</taxon>
        <taxon>Pseudomonadota</taxon>
        <taxon>Gammaproteobacteria</taxon>
        <taxon>Thiotrichales</taxon>
        <taxon>Piscirickettsiaceae</taxon>
        <taxon>Cycloclasticus</taxon>
    </lineage>
</organism>
<dbReference type="InterPro" id="IPR045584">
    <property type="entry name" value="Pilin-like"/>
</dbReference>
<comment type="caution">
    <text evidence="6">The sequence shown here is derived from an EMBL/GenBank/DDBJ whole genome shotgun (WGS) entry which is preliminary data.</text>
</comment>
<keyword evidence="5" id="KW-1133">Transmembrane helix</keyword>
<protein>
    <submittedName>
        <fullName evidence="6">Type 4 fimbrial pilin signal peptide protein</fullName>
    </submittedName>
</protein>
<dbReference type="GO" id="GO:0007155">
    <property type="term" value="P:cell adhesion"/>
    <property type="evidence" value="ECO:0007669"/>
    <property type="project" value="InterPro"/>
</dbReference>
<evidence type="ECO:0000256" key="2">
    <source>
        <dbReference type="ARBA" id="ARBA00011156"/>
    </source>
</evidence>
<dbReference type="InterPro" id="IPR001082">
    <property type="entry name" value="Pilin"/>
</dbReference>
<dbReference type="GO" id="GO:0009289">
    <property type="term" value="C:pilus"/>
    <property type="evidence" value="ECO:0007669"/>
    <property type="project" value="InterPro"/>
</dbReference>
<dbReference type="GO" id="GO:0015627">
    <property type="term" value="C:type II protein secretion system complex"/>
    <property type="evidence" value="ECO:0007669"/>
    <property type="project" value="InterPro"/>
</dbReference>
<reference evidence="6 7" key="1">
    <citation type="journal article" date="2013" name="Genome Announc.">
        <title>Genome Sequence of the Pyrene- and Fluoranthene-Degrading Bacterium Cycloclasticus sp. Strain PY97M.</title>
        <authorList>
            <person name="Cui Z."/>
            <person name="Xu G."/>
            <person name="Li Q."/>
            <person name="Gao W."/>
            <person name="Zheng L."/>
        </authorList>
    </citation>
    <scope>NUCLEOTIDE SEQUENCE [LARGE SCALE GENOMIC DNA]</scope>
    <source>
        <strain evidence="6 7">PY97M</strain>
    </source>
</reference>
<dbReference type="PANTHER" id="PTHR30093:SF34">
    <property type="entry name" value="PREPILIN PEPTIDASE-DEPENDENT PROTEIN D"/>
    <property type="match status" value="1"/>
</dbReference>
<dbReference type="PANTHER" id="PTHR30093">
    <property type="entry name" value="GENERAL SECRETION PATHWAY PROTEIN G"/>
    <property type="match status" value="1"/>
</dbReference>
<comment type="subunit">
    <text evidence="2">The pili are polar flexible filaments of about 5.4 nanometers diameter and 2.5 micrometers average length; they consist of only a single polypeptide chain arranged in a helical configuration of five subunits per turn in the assembled pilus.</text>
</comment>
<evidence type="ECO:0000313" key="7">
    <source>
        <dbReference type="Proteomes" id="UP000015462"/>
    </source>
</evidence>
<evidence type="ECO:0000256" key="3">
    <source>
        <dbReference type="ARBA" id="ARBA00022481"/>
    </source>
</evidence>
<keyword evidence="7" id="KW-1185">Reference proteome</keyword>
<comment type="similarity">
    <text evidence="1 4">Belongs to the N-Me-Phe pilin family.</text>
</comment>
<dbReference type="InterPro" id="IPR000983">
    <property type="entry name" value="Bac_GSPG_pilin"/>
</dbReference>
<evidence type="ECO:0000256" key="5">
    <source>
        <dbReference type="SAM" id="Phobius"/>
    </source>
</evidence>
<dbReference type="Gene3D" id="3.30.700.10">
    <property type="entry name" value="Glycoprotein, Type 4 Pilin"/>
    <property type="match status" value="1"/>
</dbReference>
<keyword evidence="4" id="KW-0281">Fimbrium</keyword>
<dbReference type="PROSITE" id="PS00409">
    <property type="entry name" value="PROKAR_NTER_METHYL"/>
    <property type="match status" value="1"/>
</dbReference>
<evidence type="ECO:0000256" key="4">
    <source>
        <dbReference type="RuleBase" id="RU000389"/>
    </source>
</evidence>
<dbReference type="Proteomes" id="UP000015462">
    <property type="component" value="Unassembled WGS sequence"/>
</dbReference>
<evidence type="ECO:0000256" key="1">
    <source>
        <dbReference type="ARBA" id="ARBA00005233"/>
    </source>
</evidence>
<proteinExistence type="inferred from homology"/>
<dbReference type="RefSeq" id="WP_016391004.1">
    <property type="nucleotide sequence ID" value="NZ_KE646811.1"/>
</dbReference>
<gene>
    <name evidence="6" type="ORF">L196_10944</name>
</gene>
<feature type="transmembrane region" description="Helical" evidence="5">
    <location>
        <begin position="20"/>
        <end position="38"/>
    </location>
</feature>
<keyword evidence="5" id="KW-0472">Membrane</keyword>
<name>A0AB33YYU8_9GAMM</name>
<dbReference type="InterPro" id="IPR012902">
    <property type="entry name" value="N_methyl_site"/>
</dbReference>
<dbReference type="Pfam" id="PF00114">
    <property type="entry name" value="Pilin"/>
    <property type="match status" value="1"/>
</dbReference>
<evidence type="ECO:0000313" key="6">
    <source>
        <dbReference type="EMBL" id="EPD12315.1"/>
    </source>
</evidence>
<dbReference type="Pfam" id="PF07963">
    <property type="entry name" value="N_methyl"/>
    <property type="match status" value="1"/>
</dbReference>
<dbReference type="AlphaFoldDB" id="A0AB33YYU8"/>
<dbReference type="NCBIfam" id="TIGR02532">
    <property type="entry name" value="IV_pilin_GFxxxE"/>
    <property type="match status" value="1"/>
</dbReference>
<accession>A0AB33YYU8</accession>
<keyword evidence="5" id="KW-0812">Transmembrane</keyword>
<dbReference type="PRINTS" id="PR00813">
    <property type="entry name" value="BCTERIALGSPG"/>
</dbReference>
<sequence>MKNLQTIKHNAQKGFTLIELMIVVAIIGILAALAIPAYQDYTIKSRVGEGASLSGAFKTAIEIYWSENGTLSDTGTGLGGDTLGLSSVSAQYVSDISVEAGPVLEVTLRDSSKLGTAADTCFQYVPTHPDAGRNLTWSVEANACSGGASGPVASKYLPRD</sequence>
<dbReference type="SUPFAM" id="SSF54523">
    <property type="entry name" value="Pili subunits"/>
    <property type="match status" value="1"/>
</dbReference>
<dbReference type="EMBL" id="ASHL01000012">
    <property type="protein sequence ID" value="EPD12315.1"/>
    <property type="molecule type" value="Genomic_DNA"/>
</dbReference>
<dbReference type="GO" id="GO:0015628">
    <property type="term" value="P:protein secretion by the type II secretion system"/>
    <property type="evidence" value="ECO:0007669"/>
    <property type="project" value="InterPro"/>
</dbReference>
<keyword evidence="3" id="KW-0488">Methylation</keyword>